<gene>
    <name evidence="1" type="ORF">THAR02_11208</name>
</gene>
<reference evidence="2" key="1">
    <citation type="journal article" date="2015" name="Genome Announc.">
        <title>Draft whole-genome sequence of the biocontrol agent Trichoderma harzianum T6776.</title>
        <authorList>
            <person name="Baroncelli R."/>
            <person name="Piaggeschi G."/>
            <person name="Fiorini L."/>
            <person name="Bertolini E."/>
            <person name="Zapparata A."/>
            <person name="Pe M.E."/>
            <person name="Sarrocco S."/>
            <person name="Vannacci G."/>
        </authorList>
    </citation>
    <scope>NUCLEOTIDE SEQUENCE [LARGE SCALE GENOMIC DNA]</scope>
    <source>
        <strain evidence="2">T6776</strain>
    </source>
</reference>
<proteinExistence type="predicted"/>
<dbReference type="OrthoDB" id="5383572at2759"/>
<dbReference type="EMBL" id="JOKZ01000772">
    <property type="protein sequence ID" value="KKO96686.1"/>
    <property type="molecule type" value="Genomic_DNA"/>
</dbReference>
<dbReference type="AlphaFoldDB" id="A0A0F9Z7U6"/>
<dbReference type="InterPro" id="IPR036844">
    <property type="entry name" value="Hint_dom_sf"/>
</dbReference>
<name>A0A0F9Z7U6_TRIHA</name>
<protein>
    <submittedName>
        <fullName evidence="1">Uncharacterized protein</fullName>
    </submittedName>
</protein>
<dbReference type="SUPFAM" id="SSF51294">
    <property type="entry name" value="Hedgehog/intein (Hint) domain"/>
    <property type="match status" value="1"/>
</dbReference>
<comment type="caution">
    <text evidence="1">The sequence shown here is derived from an EMBL/GenBank/DDBJ whole genome shotgun (WGS) entry which is preliminary data.</text>
</comment>
<accession>A0A0F9Z7U6</accession>
<organism evidence="1 2">
    <name type="scientific">Trichoderma harzianum</name>
    <name type="common">Hypocrea lixii</name>
    <dbReference type="NCBI Taxonomy" id="5544"/>
    <lineage>
        <taxon>Eukaryota</taxon>
        <taxon>Fungi</taxon>
        <taxon>Dikarya</taxon>
        <taxon>Ascomycota</taxon>
        <taxon>Pezizomycotina</taxon>
        <taxon>Sordariomycetes</taxon>
        <taxon>Hypocreomycetidae</taxon>
        <taxon>Hypocreales</taxon>
        <taxon>Hypocreaceae</taxon>
        <taxon>Trichoderma</taxon>
    </lineage>
</organism>
<dbReference type="Proteomes" id="UP000034112">
    <property type="component" value="Unassembled WGS sequence"/>
</dbReference>
<evidence type="ECO:0000313" key="2">
    <source>
        <dbReference type="Proteomes" id="UP000034112"/>
    </source>
</evidence>
<dbReference type="Gene3D" id="2.170.16.10">
    <property type="entry name" value="Hedgehog/Intein (Hint) domain"/>
    <property type="match status" value="1"/>
</dbReference>
<evidence type="ECO:0000313" key="1">
    <source>
        <dbReference type="EMBL" id="KKO96686.1"/>
    </source>
</evidence>
<sequence>MTTVDPRVNDLVKALESAESFSAPSYINRLHDQTLLSSSISFLKSASTPLTSNNTGVSDFNINNADHSTLITRLANQSAALALASVPSINDPKGLREAVKKDKADANMQDSLCRLAQACYADHLNSELRRLGHGKSLDDLKNDATFLQAFKARLSDPREPIREFYKSEALLHTNYSMHMIFVANYLFNDYETLLCSPDQMWTREFGNLMGKILAFHLDEINADDDHTVRGAVKSAAVNLIVKSEDGKLQPSGVKDACLPFQTPLIEQSATLTGESLEKVKNVNLSQAGFSDWASTASIFVELWKGKQGDWQRAIGTTTSEQVSCVQTRDITGVGLPEAPPNPTTQYEQTTWTGKKVQDWLNSVHKDDDAKDFVKESTKDITETKTWYEVAAPPSCFVAGTQITTRSGNRSIELLAENAVVLTRGSSNEWGIVSDEKVVTPMDNPVLYGFNGGETFFTAGHVFHTTTGLRAIDPIRATRENPWMQPGRLLIGHSLLRWNTESNQYEVVVIDSLHCEQRPDVTEVYGVHLREGLRSYHANGYLVAVNYPEIPIKSIARILASLSPKEQTQCLLAFQELRPVLQRFGIEGAEEALRKQLNQPGAESGEDHRGQGIS</sequence>